<proteinExistence type="predicted"/>
<feature type="domain" description="Dienelactone hydrolase" evidence="4">
    <location>
        <begin position="219"/>
        <end position="352"/>
    </location>
</feature>
<gene>
    <name evidence="5" type="ORF">M9Y10_011113</name>
</gene>
<keyword evidence="1" id="KW-0732">Signal</keyword>
<protein>
    <recommendedName>
        <fullName evidence="4">Dienelactone hydrolase domain-containing protein</fullName>
    </recommendedName>
</protein>
<dbReference type="InterPro" id="IPR029058">
    <property type="entry name" value="AB_hydrolase_fold"/>
</dbReference>
<accession>A0ABR2IMR7</accession>
<dbReference type="Proteomes" id="UP001470230">
    <property type="component" value="Unassembled WGS sequence"/>
</dbReference>
<name>A0ABR2IMR7_9EUKA</name>
<dbReference type="SUPFAM" id="SSF53474">
    <property type="entry name" value="alpha/beta-Hydrolases"/>
    <property type="match status" value="1"/>
</dbReference>
<sequence>MKKDKDKKTDTNLFPESNNPDPLVNNMILSNINDQNNQTNVSVPLTNIYRPINPQQSPNTDFFSPNQDASVFNKNDLPATLPSSEPVNPPAEDMPHEMPSSLQSDKDIKKARRYIWLEYKNQLKMDPVRLKEVKEFSMKYGEVTMKYGIHIIGQPLESGYPLFIALHGGGQSDTPDMNNSQWTQMGKYYVQGVASGVYLYPRGIRDTWDTHFNPESYPLYDRLITNMIAFNNVDPNRIYLMGYSAGGDGVYAIVARMPDRFAAANMSAGHPNSVPLWNIYNMPFIIQAGENDSAYERNVVTAKYDKLLKSYQDELNGGYSHKCFIHAGKGHNFRDNSNEPQKVFEKADSWLNKKESKVVEVDTNAIRLIERYVRNPFPRRIVWDLAMRACQRDVESFYWIRADKNISKGRIVASFDKDSNSIDVEQCTVNGEIAFLLSNEMLNLFEPVTVYTPNGRHVFDVTPDFDLLFETTVERGDYNYQFAAKIVMKF</sequence>
<reference evidence="5 6" key="1">
    <citation type="submission" date="2024-04" db="EMBL/GenBank/DDBJ databases">
        <title>Tritrichomonas musculus Genome.</title>
        <authorList>
            <person name="Alves-Ferreira E."/>
            <person name="Grigg M."/>
            <person name="Lorenzi H."/>
            <person name="Galac M."/>
        </authorList>
    </citation>
    <scope>NUCLEOTIDE SEQUENCE [LARGE SCALE GENOMIC DNA]</scope>
    <source>
        <strain evidence="5 6">EAF2021</strain>
    </source>
</reference>
<evidence type="ECO:0000256" key="1">
    <source>
        <dbReference type="ARBA" id="ARBA00022729"/>
    </source>
</evidence>
<organism evidence="5 6">
    <name type="scientific">Tritrichomonas musculus</name>
    <dbReference type="NCBI Taxonomy" id="1915356"/>
    <lineage>
        <taxon>Eukaryota</taxon>
        <taxon>Metamonada</taxon>
        <taxon>Parabasalia</taxon>
        <taxon>Tritrichomonadida</taxon>
        <taxon>Tritrichomonadidae</taxon>
        <taxon>Tritrichomonas</taxon>
    </lineage>
</organism>
<feature type="region of interest" description="Disordered" evidence="3">
    <location>
        <begin position="76"/>
        <end position="104"/>
    </location>
</feature>
<evidence type="ECO:0000259" key="4">
    <source>
        <dbReference type="Pfam" id="PF01738"/>
    </source>
</evidence>
<keyword evidence="6" id="KW-1185">Reference proteome</keyword>
<dbReference type="PANTHER" id="PTHR43037">
    <property type="entry name" value="UNNAMED PRODUCT-RELATED"/>
    <property type="match status" value="1"/>
</dbReference>
<dbReference type="PANTHER" id="PTHR43037:SF5">
    <property type="entry name" value="FERULOYL ESTERASE"/>
    <property type="match status" value="1"/>
</dbReference>
<evidence type="ECO:0000256" key="3">
    <source>
        <dbReference type="SAM" id="MobiDB-lite"/>
    </source>
</evidence>
<evidence type="ECO:0000313" key="6">
    <source>
        <dbReference type="Proteomes" id="UP001470230"/>
    </source>
</evidence>
<dbReference type="Pfam" id="PF01738">
    <property type="entry name" value="DLH"/>
    <property type="match status" value="1"/>
</dbReference>
<dbReference type="InterPro" id="IPR050955">
    <property type="entry name" value="Plant_Biomass_Hydrol_Est"/>
</dbReference>
<comment type="caution">
    <text evidence="5">The sequence shown here is derived from an EMBL/GenBank/DDBJ whole genome shotgun (WGS) entry which is preliminary data.</text>
</comment>
<dbReference type="Gene3D" id="3.40.50.1820">
    <property type="entry name" value="alpha/beta hydrolase"/>
    <property type="match status" value="1"/>
</dbReference>
<evidence type="ECO:0000256" key="2">
    <source>
        <dbReference type="ARBA" id="ARBA00022801"/>
    </source>
</evidence>
<feature type="compositionally biased region" description="Basic and acidic residues" evidence="3">
    <location>
        <begin position="1"/>
        <end position="10"/>
    </location>
</feature>
<evidence type="ECO:0000313" key="5">
    <source>
        <dbReference type="EMBL" id="KAK8865557.1"/>
    </source>
</evidence>
<keyword evidence="2" id="KW-0378">Hydrolase</keyword>
<feature type="region of interest" description="Disordered" evidence="3">
    <location>
        <begin position="1"/>
        <end position="22"/>
    </location>
</feature>
<dbReference type="EMBL" id="JAPFFF010000016">
    <property type="protein sequence ID" value="KAK8865557.1"/>
    <property type="molecule type" value="Genomic_DNA"/>
</dbReference>
<dbReference type="InterPro" id="IPR002925">
    <property type="entry name" value="Dienelactn_hydro"/>
</dbReference>